<dbReference type="Proteomes" id="UP000326924">
    <property type="component" value="Unassembled WGS sequence"/>
</dbReference>
<name>A0A5J5EQQ4_9PEZI</name>
<dbReference type="EMBL" id="VXIS01000159">
    <property type="protein sequence ID" value="KAA8900062.1"/>
    <property type="molecule type" value="Genomic_DNA"/>
</dbReference>
<organism evidence="1 2">
    <name type="scientific">Sphaerosporella brunnea</name>
    <dbReference type="NCBI Taxonomy" id="1250544"/>
    <lineage>
        <taxon>Eukaryota</taxon>
        <taxon>Fungi</taxon>
        <taxon>Dikarya</taxon>
        <taxon>Ascomycota</taxon>
        <taxon>Pezizomycotina</taxon>
        <taxon>Pezizomycetes</taxon>
        <taxon>Pezizales</taxon>
        <taxon>Pyronemataceae</taxon>
        <taxon>Sphaerosporella</taxon>
    </lineage>
</organism>
<accession>A0A5J5EQQ4</accession>
<protein>
    <submittedName>
        <fullName evidence="1">Uncharacterized protein</fullName>
    </submittedName>
</protein>
<dbReference type="InParanoid" id="A0A5J5EQQ4"/>
<comment type="caution">
    <text evidence="1">The sequence shown here is derived from an EMBL/GenBank/DDBJ whole genome shotgun (WGS) entry which is preliminary data.</text>
</comment>
<reference evidence="1 2" key="1">
    <citation type="submission" date="2019-09" db="EMBL/GenBank/DDBJ databases">
        <title>Draft genome of the ectomycorrhizal ascomycete Sphaerosporella brunnea.</title>
        <authorList>
            <consortium name="DOE Joint Genome Institute"/>
            <person name="Benucci G.M."/>
            <person name="Marozzi G."/>
            <person name="Antonielli L."/>
            <person name="Sanchez S."/>
            <person name="Marco P."/>
            <person name="Wang X."/>
            <person name="Falini L.B."/>
            <person name="Barry K."/>
            <person name="Haridas S."/>
            <person name="Lipzen A."/>
            <person name="Labutti K."/>
            <person name="Grigoriev I.V."/>
            <person name="Murat C."/>
            <person name="Martin F."/>
            <person name="Albertini E."/>
            <person name="Donnini D."/>
            <person name="Bonito G."/>
        </authorList>
    </citation>
    <scope>NUCLEOTIDE SEQUENCE [LARGE SCALE GENOMIC DNA]</scope>
    <source>
        <strain evidence="1 2">Sb_GMNB300</strain>
    </source>
</reference>
<evidence type="ECO:0000313" key="1">
    <source>
        <dbReference type="EMBL" id="KAA8900062.1"/>
    </source>
</evidence>
<proteinExistence type="predicted"/>
<evidence type="ECO:0000313" key="2">
    <source>
        <dbReference type="Proteomes" id="UP000326924"/>
    </source>
</evidence>
<keyword evidence="2" id="KW-1185">Reference proteome</keyword>
<sequence length="217" mass="24602">MKERAERSQPSGWESERGMAKNGKKETIYTFVCEILQRELCGSSILAEGIRVFNRHGLECLKKRAPFITICSPGINSAHATFVRTIVEMKSHSVRITNDMQVQGVDYIERMAQAQPERRKFSVMIMNITENVLITLEIINGERIGMHYGPMDFYKAPEVLKYILADEDQQTKAFKFLNSLGNVERPLNTTKMSRAGAFKLKAVPKDLVCVSCHEGII</sequence>
<dbReference type="AlphaFoldDB" id="A0A5J5EQQ4"/>
<gene>
    <name evidence="1" type="ORF">FN846DRAFT_892254</name>
</gene>